<dbReference type="RefSeq" id="WP_157816966.1">
    <property type="nucleotide sequence ID" value="NZ_CAWNNC010000009.1"/>
</dbReference>
<protein>
    <submittedName>
        <fullName evidence="1">Uncharacterized protein</fullName>
    </submittedName>
</protein>
<dbReference type="AlphaFoldDB" id="A0A2K8T977"/>
<keyword evidence="1" id="KW-0614">Plasmid</keyword>
<evidence type="ECO:0000313" key="1">
    <source>
        <dbReference type="EMBL" id="AUB44143.1"/>
    </source>
</evidence>
<dbReference type="Proteomes" id="UP000232003">
    <property type="component" value="Plasmid pNFSY08"/>
</dbReference>
<geneLocation type="plasmid" evidence="2">
    <name>pnfsy08</name>
</geneLocation>
<sequence length="46" mass="5470">MTQTPQQIADYLATCRRIQELYSYNYANTELEDLMLCPHWKTIACE</sequence>
<dbReference type="KEGG" id="nfl:COO91_10363"/>
<keyword evidence="2" id="KW-1185">Reference proteome</keyword>
<dbReference type="EMBL" id="CP024793">
    <property type="protein sequence ID" value="AUB44143.1"/>
    <property type="molecule type" value="Genomic_DNA"/>
</dbReference>
<proteinExistence type="predicted"/>
<accession>A0A2K8T977</accession>
<name>A0A2K8T977_9NOSO</name>
<reference evidence="1 2" key="1">
    <citation type="submission" date="2017-11" db="EMBL/GenBank/DDBJ databases">
        <title>Complete genome of a free-living desiccation-tolerant cyanobacterium and its photosynthetic adaptation to extreme terrestrial habitat.</title>
        <authorList>
            <person name="Shang J."/>
        </authorList>
    </citation>
    <scope>NUCLEOTIDE SEQUENCE [LARGE SCALE GENOMIC DNA]</scope>
    <source>
        <strain evidence="1 2">CCNUN1</strain>
        <plasmid evidence="2">pnfsy08</plasmid>
    </source>
</reference>
<evidence type="ECO:0000313" key="2">
    <source>
        <dbReference type="Proteomes" id="UP000232003"/>
    </source>
</evidence>
<organism evidence="1 2">
    <name type="scientific">Nostoc flagelliforme CCNUN1</name>
    <dbReference type="NCBI Taxonomy" id="2038116"/>
    <lineage>
        <taxon>Bacteria</taxon>
        <taxon>Bacillati</taxon>
        <taxon>Cyanobacteriota</taxon>
        <taxon>Cyanophyceae</taxon>
        <taxon>Nostocales</taxon>
        <taxon>Nostocaceae</taxon>
        <taxon>Nostoc</taxon>
    </lineage>
</organism>
<gene>
    <name evidence="1" type="ORF">COO91_10363</name>
</gene>
<dbReference type="OrthoDB" id="511796at2"/>